<dbReference type="EMBL" id="NGJU01000019">
    <property type="protein sequence ID" value="RST93201.1"/>
    <property type="molecule type" value="Genomic_DNA"/>
</dbReference>
<dbReference type="Proteomes" id="UP000287239">
    <property type="component" value="Unassembled WGS sequence"/>
</dbReference>
<dbReference type="Pfam" id="PF13731">
    <property type="entry name" value="WxL"/>
    <property type="match status" value="1"/>
</dbReference>
<organism evidence="4 5">
    <name type="scientific">Vagococcus salmoninarum</name>
    <dbReference type="NCBI Taxonomy" id="2739"/>
    <lineage>
        <taxon>Bacteria</taxon>
        <taxon>Bacillati</taxon>
        <taxon>Bacillota</taxon>
        <taxon>Bacilli</taxon>
        <taxon>Lactobacillales</taxon>
        <taxon>Enterococcaceae</taxon>
        <taxon>Vagococcus</taxon>
    </lineage>
</organism>
<evidence type="ECO:0000313" key="5">
    <source>
        <dbReference type="Proteomes" id="UP000287239"/>
    </source>
</evidence>
<proteinExistence type="predicted"/>
<dbReference type="AlphaFoldDB" id="A0A429ZHL0"/>
<protein>
    <recommendedName>
        <fullName evidence="3">WxL domain-containing protein</fullName>
    </recommendedName>
</protein>
<feature type="region of interest" description="Disordered" evidence="1">
    <location>
        <begin position="49"/>
        <end position="91"/>
    </location>
</feature>
<dbReference type="RefSeq" id="WP_126781450.1">
    <property type="nucleotide sequence ID" value="NZ_JBQDMR010000029.1"/>
</dbReference>
<evidence type="ECO:0000256" key="2">
    <source>
        <dbReference type="SAM" id="SignalP"/>
    </source>
</evidence>
<dbReference type="GeneID" id="98569075"/>
<comment type="caution">
    <text evidence="4">The sequence shown here is derived from an EMBL/GenBank/DDBJ whole genome shotgun (WGS) entry which is preliminary data.</text>
</comment>
<dbReference type="OrthoDB" id="2339326at2"/>
<name>A0A429ZHL0_9ENTE</name>
<keyword evidence="5" id="KW-1185">Reference proteome</keyword>
<feature type="domain" description="WxL" evidence="3">
    <location>
        <begin position="41"/>
        <end position="260"/>
    </location>
</feature>
<keyword evidence="2" id="KW-0732">Signal</keyword>
<evidence type="ECO:0000313" key="4">
    <source>
        <dbReference type="EMBL" id="RST93201.1"/>
    </source>
</evidence>
<evidence type="ECO:0000256" key="1">
    <source>
        <dbReference type="SAM" id="MobiDB-lite"/>
    </source>
</evidence>
<reference evidence="4 5" key="1">
    <citation type="submission" date="2017-05" db="EMBL/GenBank/DDBJ databases">
        <title>Vagococcus spp. assemblies.</title>
        <authorList>
            <person name="Gulvik C.A."/>
        </authorList>
    </citation>
    <scope>NUCLEOTIDE SEQUENCE [LARGE SCALE GENOMIC DNA]</scope>
    <source>
        <strain evidence="4 5">NCFB 2777</strain>
    </source>
</reference>
<gene>
    <name evidence="4" type="ORF">CBF35_12065</name>
</gene>
<sequence length="270" mass="28627">MKKELTITLATLLLSTSILGSVVAVAAEGGPGAVEGKPAVRNTIGQIIFKSDDGTGTTPPVHPVDPIDPENPIDPVDPIDPEKPVEPGTSGPLSLDFASSFNFGEQLIVPTDMTYYAAPQLAKDPANPGKFIERPLYAQVTDSRGTEAGWNLSVKQEKQFQAATDNRELNGAKIVFTNGQVNTVSESKNPSTVTANLELVPGATQVLVEAAVKEGVGTTVYLLGDEKSMKESVMLNIPGKTTKIKDTYKTSLTWILSVLPGNGEEPDPEQ</sequence>
<feature type="chain" id="PRO_5019439848" description="WxL domain-containing protein" evidence="2">
    <location>
        <begin position="27"/>
        <end position="270"/>
    </location>
</feature>
<dbReference type="InterPro" id="IPR027994">
    <property type="entry name" value="WxL_dom"/>
</dbReference>
<accession>A0A429ZHL0</accession>
<feature type="signal peptide" evidence="2">
    <location>
        <begin position="1"/>
        <end position="26"/>
    </location>
</feature>
<evidence type="ECO:0000259" key="3">
    <source>
        <dbReference type="Pfam" id="PF13731"/>
    </source>
</evidence>